<evidence type="ECO:0000313" key="1">
    <source>
        <dbReference type="EMBL" id="ELT98976.1"/>
    </source>
</evidence>
<reference evidence="2 4" key="2">
    <citation type="journal article" date="2013" name="Nature">
        <title>Insights into bilaterian evolution from three spiralian genomes.</title>
        <authorList>
            <person name="Simakov O."/>
            <person name="Marletaz F."/>
            <person name="Cho S.J."/>
            <person name="Edsinger-Gonzales E."/>
            <person name="Havlak P."/>
            <person name="Hellsten U."/>
            <person name="Kuo D.H."/>
            <person name="Larsson T."/>
            <person name="Lv J."/>
            <person name="Arendt D."/>
            <person name="Savage R."/>
            <person name="Osoegawa K."/>
            <person name="de Jong P."/>
            <person name="Grimwood J."/>
            <person name="Chapman J.A."/>
            <person name="Shapiro H."/>
            <person name="Aerts A."/>
            <person name="Otillar R.P."/>
            <person name="Terry A.Y."/>
            <person name="Boore J.L."/>
            <person name="Grigoriev I.V."/>
            <person name="Lindberg D.R."/>
            <person name="Seaver E.C."/>
            <person name="Weisblat D.A."/>
            <person name="Putnam N.H."/>
            <person name="Rokhsar D.S."/>
        </authorList>
    </citation>
    <scope>NUCLEOTIDE SEQUENCE</scope>
    <source>
        <strain evidence="2 4">I ESC-2004</strain>
    </source>
</reference>
<evidence type="ECO:0000313" key="4">
    <source>
        <dbReference type="Proteomes" id="UP000014760"/>
    </source>
</evidence>
<evidence type="ECO:0000313" key="3">
    <source>
        <dbReference type="EnsemblMetazoa" id="CapteP37795"/>
    </source>
</evidence>
<dbReference type="AlphaFoldDB" id="R7UI29"/>
<reference evidence="3" key="3">
    <citation type="submission" date="2015-06" db="UniProtKB">
        <authorList>
            <consortium name="EnsemblMetazoa"/>
        </authorList>
    </citation>
    <scope>IDENTIFICATION</scope>
</reference>
<reference evidence="4" key="1">
    <citation type="submission" date="2012-12" db="EMBL/GenBank/DDBJ databases">
        <authorList>
            <person name="Hellsten U."/>
            <person name="Grimwood J."/>
            <person name="Chapman J.A."/>
            <person name="Shapiro H."/>
            <person name="Aerts A."/>
            <person name="Otillar R.P."/>
            <person name="Terry A.Y."/>
            <person name="Boore J.L."/>
            <person name="Simakov O."/>
            <person name="Marletaz F."/>
            <person name="Cho S.-J."/>
            <person name="Edsinger-Gonzales E."/>
            <person name="Havlak P."/>
            <person name="Kuo D.-H."/>
            <person name="Larsson T."/>
            <person name="Lv J."/>
            <person name="Arendt D."/>
            <person name="Savage R."/>
            <person name="Osoegawa K."/>
            <person name="de Jong P."/>
            <person name="Lindberg D.R."/>
            <person name="Seaver E.C."/>
            <person name="Weisblat D.A."/>
            <person name="Putnam N.H."/>
            <person name="Grigoriev I.V."/>
            <person name="Rokhsar D.S."/>
        </authorList>
    </citation>
    <scope>NUCLEOTIDE SEQUENCE</scope>
    <source>
        <strain evidence="4">I ESC-2004</strain>
    </source>
</reference>
<dbReference type="EMBL" id="KB307360">
    <property type="protein sequence ID" value="ELT98976.1"/>
    <property type="molecule type" value="Genomic_DNA"/>
</dbReference>
<dbReference type="EMBL" id="KB300867">
    <property type="protein sequence ID" value="ELU06214.1"/>
    <property type="molecule type" value="Genomic_DNA"/>
</dbReference>
<protein>
    <submittedName>
        <fullName evidence="2 3">Uncharacterized protein</fullName>
    </submittedName>
</protein>
<evidence type="ECO:0000313" key="2">
    <source>
        <dbReference type="EMBL" id="ELU06214.1"/>
    </source>
</evidence>
<keyword evidence="4" id="KW-1185">Reference proteome</keyword>
<dbReference type="EMBL" id="AMQN01010227">
    <property type="status" value="NOT_ANNOTATED_CDS"/>
    <property type="molecule type" value="Genomic_DNA"/>
</dbReference>
<sequence length="51" mass="6023">RSSNTGLLLQNRNVRTETFKTSFFNRICHLWNILPAFIRDSPIVSVFKDRL</sequence>
<name>R7UI29_CAPTE</name>
<dbReference type="EnsemblMetazoa" id="CapteT37795">
    <property type="protein sequence ID" value="CapteP37795"/>
    <property type="gene ID" value="CapteG37795"/>
</dbReference>
<feature type="non-terminal residue" evidence="2">
    <location>
        <position position="51"/>
    </location>
</feature>
<dbReference type="EMBL" id="AMQN01022958">
    <property type="status" value="NOT_ANNOTATED_CDS"/>
    <property type="molecule type" value="Genomic_DNA"/>
</dbReference>
<feature type="non-terminal residue" evidence="2">
    <location>
        <position position="1"/>
    </location>
</feature>
<dbReference type="HOGENOM" id="CLU_3112332_0_0_1"/>
<dbReference type="Proteomes" id="UP000014760">
    <property type="component" value="Unassembled WGS sequence"/>
</dbReference>
<dbReference type="EnsemblMetazoa" id="CapteT39250">
    <property type="protein sequence ID" value="CapteP39250"/>
    <property type="gene ID" value="CapteG39250"/>
</dbReference>
<proteinExistence type="predicted"/>
<organism evidence="2">
    <name type="scientific">Capitella teleta</name>
    <name type="common">Polychaete worm</name>
    <dbReference type="NCBI Taxonomy" id="283909"/>
    <lineage>
        <taxon>Eukaryota</taxon>
        <taxon>Metazoa</taxon>
        <taxon>Spiralia</taxon>
        <taxon>Lophotrochozoa</taxon>
        <taxon>Annelida</taxon>
        <taxon>Polychaeta</taxon>
        <taxon>Sedentaria</taxon>
        <taxon>Scolecida</taxon>
        <taxon>Capitellidae</taxon>
        <taxon>Capitella</taxon>
    </lineage>
</organism>
<accession>R7UI29</accession>
<gene>
    <name evidence="1" type="ORF">CAPTEDRAFT_37795</name>
    <name evidence="2" type="ORF">CAPTEDRAFT_39250</name>
</gene>